<gene>
    <name evidence="6" type="primary">rpl</name>
</gene>
<evidence type="ECO:0000256" key="2">
    <source>
        <dbReference type="ARBA" id="ARBA00023125"/>
    </source>
</evidence>
<dbReference type="InterPro" id="IPR009057">
    <property type="entry name" value="Homeodomain-like_sf"/>
</dbReference>
<protein>
    <submittedName>
        <fullName evidence="6">RpiR-like protein</fullName>
    </submittedName>
</protein>
<dbReference type="Pfam" id="PF01380">
    <property type="entry name" value="SIS"/>
    <property type="match status" value="1"/>
</dbReference>
<dbReference type="AlphaFoldDB" id="Q1LZ65"/>
<dbReference type="InterPro" id="IPR001347">
    <property type="entry name" value="SIS_dom"/>
</dbReference>
<keyword evidence="2" id="KW-0238">DNA-binding</keyword>
<dbReference type="GO" id="GO:0003700">
    <property type="term" value="F:DNA-binding transcription factor activity"/>
    <property type="evidence" value="ECO:0007669"/>
    <property type="project" value="InterPro"/>
</dbReference>
<evidence type="ECO:0000256" key="1">
    <source>
        <dbReference type="ARBA" id="ARBA00023015"/>
    </source>
</evidence>
<dbReference type="Gene3D" id="3.40.50.10490">
    <property type="entry name" value="Glucose-6-phosphate isomerase like protein, domain 1"/>
    <property type="match status" value="1"/>
</dbReference>
<dbReference type="Pfam" id="PF01418">
    <property type="entry name" value="HTH_6"/>
    <property type="match status" value="1"/>
</dbReference>
<organism evidence="6">
    <name type="scientific">Streptococcus mutans serotype c (strain ATCC 700610 / UA159)</name>
    <dbReference type="NCBI Taxonomy" id="210007"/>
    <lineage>
        <taxon>Bacteria</taxon>
        <taxon>Bacillati</taxon>
        <taxon>Bacillota</taxon>
        <taxon>Bacilli</taxon>
        <taxon>Lactobacillales</taxon>
        <taxon>Streptococcaceae</taxon>
        <taxon>Streptococcus</taxon>
    </lineage>
</organism>
<feature type="domain" description="HTH rpiR-type" evidence="4">
    <location>
        <begin position="19"/>
        <end position="95"/>
    </location>
</feature>
<feature type="domain" description="SIS" evidence="5">
    <location>
        <begin position="134"/>
        <end position="274"/>
    </location>
</feature>
<accession>Q1LZ65</accession>
<dbReference type="SUPFAM" id="SSF53697">
    <property type="entry name" value="SIS domain"/>
    <property type="match status" value="1"/>
</dbReference>
<evidence type="ECO:0000256" key="3">
    <source>
        <dbReference type="ARBA" id="ARBA00023163"/>
    </source>
</evidence>
<dbReference type="InterPro" id="IPR000281">
    <property type="entry name" value="HTH_RpiR"/>
</dbReference>
<keyword evidence="3" id="KW-0804">Transcription</keyword>
<dbReference type="InterPro" id="IPR047640">
    <property type="entry name" value="RpiR-like"/>
</dbReference>
<dbReference type="InterPro" id="IPR036388">
    <property type="entry name" value="WH-like_DNA-bd_sf"/>
</dbReference>
<dbReference type="PROSITE" id="PS51464">
    <property type="entry name" value="SIS"/>
    <property type="match status" value="1"/>
</dbReference>
<reference evidence="6" key="1">
    <citation type="journal article" date="2001" name="FEMS Microbiol. Lett.">
        <title>Characterization of two operons that encode components of fructose-specific enzyme II of the sugar:phosphotransferase system of Streptococcus mutans.</title>
        <authorList>
            <person name="Wen Z.T."/>
            <person name="Browngardt C."/>
            <person name="Burne R.A."/>
        </authorList>
    </citation>
    <scope>NUCLEOTIDE SEQUENCE</scope>
    <source>
        <strain evidence="6">UA159</strain>
    </source>
</reference>
<evidence type="ECO:0000259" key="4">
    <source>
        <dbReference type="PROSITE" id="PS51071"/>
    </source>
</evidence>
<dbReference type="GO" id="GO:0097367">
    <property type="term" value="F:carbohydrate derivative binding"/>
    <property type="evidence" value="ECO:0007669"/>
    <property type="project" value="InterPro"/>
</dbReference>
<dbReference type="PROSITE" id="PS51071">
    <property type="entry name" value="HTH_RPIR"/>
    <property type="match status" value="1"/>
</dbReference>
<dbReference type="PANTHER" id="PTHR30514">
    <property type="entry name" value="GLUCOKINASE"/>
    <property type="match status" value="1"/>
</dbReference>
<dbReference type="CDD" id="cd05013">
    <property type="entry name" value="SIS_RpiR"/>
    <property type="match status" value="1"/>
</dbReference>
<dbReference type="InterPro" id="IPR046348">
    <property type="entry name" value="SIS_dom_sf"/>
</dbReference>
<dbReference type="GO" id="GO:0003677">
    <property type="term" value="F:DNA binding"/>
    <property type="evidence" value="ECO:0007669"/>
    <property type="project" value="UniProtKB-KW"/>
</dbReference>
<dbReference type="SUPFAM" id="SSF46689">
    <property type="entry name" value="Homeodomain-like"/>
    <property type="match status" value="1"/>
</dbReference>
<keyword evidence="1" id="KW-0805">Transcription regulation</keyword>
<sequence length="274" mass="31485">MIALSFRMKFLNKSLKRKIFLRRDCMKNNKKLTETEEYTWQYITRDFNEIGKLNISELSQAINVSNATIIRTLKKKGYGGFSEFKHEIEQKKNNSLHVLTNKSLKKDTRRSIIKNYQEVMRTLNTLDVTAIEESILMIEKAQRIIIFARGFSELIASEMLVKFQLLNKYCELHTDPNIIRPVSARLTSKDLVLFISLNGETVALVDAARNCIKNRVKTILLSASESSSLAHLTSLQLIGFKTELSYFPDYEVHSRLPLSILSRILLDAYAASLN</sequence>
<evidence type="ECO:0000313" key="6">
    <source>
        <dbReference type="EMBL" id="DAA01805.1"/>
    </source>
</evidence>
<dbReference type="Gene3D" id="1.10.10.10">
    <property type="entry name" value="Winged helix-like DNA-binding domain superfamily/Winged helix DNA-binding domain"/>
    <property type="match status" value="1"/>
</dbReference>
<evidence type="ECO:0000259" key="5">
    <source>
        <dbReference type="PROSITE" id="PS51464"/>
    </source>
</evidence>
<dbReference type="PANTHER" id="PTHR30514:SF21">
    <property type="entry name" value="RPIR-FAMILY TRANSCRIPTIONAL REGULATOR"/>
    <property type="match status" value="1"/>
</dbReference>
<dbReference type="InterPro" id="IPR035472">
    <property type="entry name" value="RpiR-like_SIS"/>
</dbReference>
<dbReference type="EMBL" id="BK000030">
    <property type="protein sequence ID" value="DAA01805.1"/>
    <property type="molecule type" value="Genomic_DNA"/>
</dbReference>
<proteinExistence type="predicted"/>
<dbReference type="GO" id="GO:1901135">
    <property type="term" value="P:carbohydrate derivative metabolic process"/>
    <property type="evidence" value="ECO:0007669"/>
    <property type="project" value="InterPro"/>
</dbReference>
<name>Q1LZ65_STRMU</name>